<keyword evidence="6" id="KW-1185">Reference proteome</keyword>
<feature type="compositionally biased region" description="Low complexity" evidence="3">
    <location>
        <begin position="962"/>
        <end position="979"/>
    </location>
</feature>
<dbReference type="EMBL" id="JBJQOH010000002">
    <property type="protein sequence ID" value="KAL3696037.1"/>
    <property type="molecule type" value="Genomic_DNA"/>
</dbReference>
<dbReference type="Proteomes" id="UP001633002">
    <property type="component" value="Unassembled WGS sequence"/>
</dbReference>
<feature type="region of interest" description="Disordered" evidence="3">
    <location>
        <begin position="929"/>
        <end position="1085"/>
    </location>
</feature>
<feature type="domain" description="HTH La-type RNA-binding" evidence="4">
    <location>
        <begin position="498"/>
        <end position="588"/>
    </location>
</feature>
<feature type="compositionally biased region" description="Low complexity" evidence="3">
    <location>
        <begin position="148"/>
        <end position="187"/>
    </location>
</feature>
<feature type="compositionally biased region" description="Polar residues" evidence="3">
    <location>
        <begin position="946"/>
        <end position="960"/>
    </location>
</feature>
<accession>A0ABD3HZT1</accession>
<evidence type="ECO:0000256" key="1">
    <source>
        <dbReference type="ARBA" id="ARBA00022884"/>
    </source>
</evidence>
<reference evidence="5 6" key="1">
    <citation type="submission" date="2024-09" db="EMBL/GenBank/DDBJ databases">
        <title>Chromosome-scale assembly of Riccia sorocarpa.</title>
        <authorList>
            <person name="Paukszto L."/>
        </authorList>
    </citation>
    <scope>NUCLEOTIDE SEQUENCE [LARGE SCALE GENOMIC DNA]</scope>
    <source>
        <strain evidence="5">LP-2024</strain>
        <tissue evidence="5">Aerial parts of the thallus</tissue>
    </source>
</reference>
<dbReference type="SMART" id="SM00684">
    <property type="entry name" value="DM15"/>
    <property type="match status" value="3"/>
</dbReference>
<feature type="compositionally biased region" description="Basic and acidic residues" evidence="3">
    <location>
        <begin position="890"/>
        <end position="904"/>
    </location>
</feature>
<feature type="region of interest" description="Disordered" evidence="3">
    <location>
        <begin position="693"/>
        <end position="904"/>
    </location>
</feature>
<feature type="compositionally biased region" description="Low complexity" evidence="3">
    <location>
        <begin position="328"/>
        <end position="341"/>
    </location>
</feature>
<comment type="caution">
    <text evidence="5">The sequence shown here is derived from an EMBL/GenBank/DDBJ whole genome shotgun (WGS) entry which is preliminary data.</text>
</comment>
<evidence type="ECO:0000313" key="6">
    <source>
        <dbReference type="Proteomes" id="UP001633002"/>
    </source>
</evidence>
<evidence type="ECO:0000313" key="5">
    <source>
        <dbReference type="EMBL" id="KAL3696037.1"/>
    </source>
</evidence>
<dbReference type="Pfam" id="PF21071">
    <property type="entry name" value="LARP1_HEAT"/>
    <property type="match status" value="1"/>
</dbReference>
<keyword evidence="1 2" id="KW-0694">RNA-binding</keyword>
<evidence type="ECO:0000256" key="2">
    <source>
        <dbReference type="PROSITE-ProRule" id="PRU00332"/>
    </source>
</evidence>
<dbReference type="Pfam" id="PF05383">
    <property type="entry name" value="La"/>
    <property type="match status" value="1"/>
</dbReference>
<feature type="compositionally biased region" description="Low complexity" evidence="3">
    <location>
        <begin position="718"/>
        <end position="738"/>
    </location>
</feature>
<feature type="region of interest" description="Disordered" evidence="3">
    <location>
        <begin position="1"/>
        <end position="427"/>
    </location>
</feature>
<dbReference type="PROSITE" id="PS50961">
    <property type="entry name" value="HTH_LA"/>
    <property type="match status" value="1"/>
</dbReference>
<dbReference type="SUPFAM" id="SSF46785">
    <property type="entry name" value="Winged helix' DNA-binding domain"/>
    <property type="match status" value="1"/>
</dbReference>
<dbReference type="SMART" id="SM00715">
    <property type="entry name" value="LA"/>
    <property type="match status" value="1"/>
</dbReference>
<feature type="compositionally biased region" description="Polar residues" evidence="3">
    <location>
        <begin position="108"/>
        <end position="118"/>
    </location>
</feature>
<feature type="compositionally biased region" description="Acidic residues" evidence="3">
    <location>
        <begin position="863"/>
        <end position="874"/>
    </location>
</feature>
<feature type="compositionally biased region" description="Low complexity" evidence="3">
    <location>
        <begin position="20"/>
        <end position="58"/>
    </location>
</feature>
<evidence type="ECO:0000259" key="4">
    <source>
        <dbReference type="PROSITE" id="PS50961"/>
    </source>
</evidence>
<feature type="compositionally biased region" description="Low complexity" evidence="3">
    <location>
        <begin position="1044"/>
        <end position="1084"/>
    </location>
</feature>
<dbReference type="InterPro" id="IPR036390">
    <property type="entry name" value="WH_DNA-bd_sf"/>
</dbReference>
<protein>
    <recommendedName>
        <fullName evidence="4">HTH La-type RNA-binding domain-containing protein</fullName>
    </recommendedName>
</protein>
<dbReference type="PANTHER" id="PTHR22792:SF132">
    <property type="entry name" value="LA-RELATED PROTEIN 1"/>
    <property type="match status" value="1"/>
</dbReference>
<feature type="region of interest" description="Disordered" evidence="3">
    <location>
        <begin position="593"/>
        <end position="681"/>
    </location>
</feature>
<dbReference type="PANTHER" id="PTHR22792">
    <property type="entry name" value="LUPUS LA PROTEIN-RELATED"/>
    <property type="match status" value="1"/>
</dbReference>
<dbReference type="GO" id="GO:0003723">
    <property type="term" value="F:RNA binding"/>
    <property type="evidence" value="ECO:0007669"/>
    <property type="project" value="UniProtKB-UniRule"/>
</dbReference>
<feature type="compositionally biased region" description="Polar residues" evidence="3">
    <location>
        <begin position="342"/>
        <end position="355"/>
    </location>
</feature>
<feature type="compositionally biased region" description="Polar residues" evidence="3">
    <location>
        <begin position="611"/>
        <end position="626"/>
    </location>
</feature>
<dbReference type="CDD" id="cd07323">
    <property type="entry name" value="LAM"/>
    <property type="match status" value="1"/>
</dbReference>
<dbReference type="Gene3D" id="1.10.10.10">
    <property type="entry name" value="Winged helix-like DNA-binding domain superfamily/Winged helix DNA-binding domain"/>
    <property type="match status" value="1"/>
</dbReference>
<dbReference type="InterPro" id="IPR036388">
    <property type="entry name" value="WH-like_DNA-bd_sf"/>
</dbReference>
<dbReference type="InterPro" id="IPR006607">
    <property type="entry name" value="DM15"/>
</dbReference>
<feature type="compositionally biased region" description="Pro residues" evidence="3">
    <location>
        <begin position="1"/>
        <end position="19"/>
    </location>
</feature>
<dbReference type="InterPro" id="IPR045180">
    <property type="entry name" value="La_dom_prot"/>
</dbReference>
<sequence length="1298" mass="136480">MASSEAPPPSVPAVTPLPAPSSATTEAASSSSTSTSSGSSTATKQAAGTAASGASGITTNGGLKGGITGSGARMVKGAWSQVVRGQAAAPDSGLAGLANGTLGGLSPSIVTSASSIATPDSLPSKRSTKTATPSAQQVPPIVEQMPISSSANTSSNTSSAPQPSSSSSSVPPGPSSSSSSSAPTVVSAKKQKDGSQVEPAGSEEQGESGGAAVATTPGSSSDAPPKTSKPAWRKPASSLGKTPAVGPVMGAVSWPALAEARSSKPPADSPKSGAPAAPSVPDGPSEQVRLAASPGWTRPSGGSSNGSGNHAQQAGGRPKLVSKHRGTSSSNGSGPSPAASNAVATENTAPPQSVQVADVAAPEPSTKSGVDETTKVNSTNSGPSEPRRPFHPRSGPGFAGNSGRRNNLREQNRGGHGGHGWHHNRPFGHSAREAAASVQQRVGPRNFGRSNSYMANTHSGFMNAAGVAQGMYYVPAGSAAPGRAAAYFTPPAGSVIAADNAMALRHLVVKQIEYYFSIENLCRDIFLRSKMDEQGFIPVAVIANFNRVKMLTGDTALILDALRSHSSLVEVQDDKLRKREDWANWILPAGHLPAAALPPQQPGKSEEGKSTSEQSAGNASQQPALDSSSKSSVKDEVNVALSTSATDSASHKERLASSSEDANASSTFKKNDQAGIPAGDSLDARGISAVEDATGENQTVRDFPAKEAASLAGADGCEAQVSESAQQAQTSSSQQSESGYPGRFSNQRFKDGRIRAMRISVSDVDNARDLLSPNSEESGVVADDEGDWLTPSSRNGARRRGLSNKKPPTARVGDPKTGGLTAAFAAKDAGASHDEDTFQFDEELESERTTKDHPATGATKSLEDDDDDDSDVNDNDVHRLIIVTQSRKSSKGDRKGSDGRDHGRKAISDELVSVINDGLYFYEQELRRSKPKRTLTSSVSRKRATSDGTASSGTETTPTPRSHVGSHGSSAGSGSEGPSMVRPPRGHFRSGSGGPFFPNQRLFPSAPRDVSQRGRQHHLSITAESPPSDSVGFFFGATPPDNQSSGANRLSSSFGSSRLSSSPYGTSPGGSLLTGSSPPVGSVPKSFPHFQHPSHALLEDNGFKQQKYYKFYKRCLSDRKRVGIGHSEEMNTLFRFWSYFLRTNFNRSMYIEFRKLAEEDAASNYNYGMECLFRFYSYGLEQKFKQEMYDDFEQLTLETYKKGNLYGLEKYWAFHFYRKDKSRRVVKKHPELEKLLTEEFRTIEDFQRAKDKMNREKAVKDSIAATRDQLEAGHAPSPIQSGLSLSVTATSTASIAVS</sequence>
<dbReference type="GO" id="GO:0005737">
    <property type="term" value="C:cytoplasm"/>
    <property type="evidence" value="ECO:0007669"/>
    <property type="project" value="UniProtKB-ARBA"/>
</dbReference>
<proteinExistence type="predicted"/>
<organism evidence="5 6">
    <name type="scientific">Riccia sorocarpa</name>
    <dbReference type="NCBI Taxonomy" id="122646"/>
    <lineage>
        <taxon>Eukaryota</taxon>
        <taxon>Viridiplantae</taxon>
        <taxon>Streptophyta</taxon>
        <taxon>Embryophyta</taxon>
        <taxon>Marchantiophyta</taxon>
        <taxon>Marchantiopsida</taxon>
        <taxon>Marchantiidae</taxon>
        <taxon>Marchantiales</taxon>
        <taxon>Ricciaceae</taxon>
        <taxon>Riccia</taxon>
    </lineage>
</organism>
<evidence type="ECO:0000256" key="3">
    <source>
        <dbReference type="SAM" id="MobiDB-lite"/>
    </source>
</evidence>
<name>A0ABD3HZT1_9MARC</name>
<feature type="compositionally biased region" description="Low complexity" evidence="3">
    <location>
        <begin position="300"/>
        <end position="309"/>
    </location>
</feature>
<feature type="compositionally biased region" description="Polar residues" evidence="3">
    <location>
        <begin position="656"/>
        <end position="668"/>
    </location>
</feature>
<gene>
    <name evidence="5" type="ORF">R1sor_010113</name>
</gene>
<dbReference type="InterPro" id="IPR006630">
    <property type="entry name" value="La_HTH"/>
</dbReference>